<dbReference type="PANTHER" id="PTHR45527:SF1">
    <property type="entry name" value="FATTY ACID SYNTHASE"/>
    <property type="match status" value="1"/>
</dbReference>
<proteinExistence type="inferred from homology"/>
<evidence type="ECO:0000313" key="7">
    <source>
        <dbReference type="EMBL" id="MFD2169280.1"/>
    </source>
</evidence>
<dbReference type="EMBL" id="JBHUIO010000002">
    <property type="protein sequence ID" value="MFD2169280.1"/>
    <property type="molecule type" value="Genomic_DNA"/>
</dbReference>
<dbReference type="Pfam" id="PF13193">
    <property type="entry name" value="AMP-binding_C"/>
    <property type="match status" value="1"/>
</dbReference>
<feature type="domain" description="Carrier" evidence="6">
    <location>
        <begin position="998"/>
        <end position="1073"/>
    </location>
</feature>
<comment type="similarity">
    <text evidence="2">Belongs to the ATP-dependent AMP-binding enzyme family.</text>
</comment>
<evidence type="ECO:0000259" key="6">
    <source>
        <dbReference type="PROSITE" id="PS50075"/>
    </source>
</evidence>
<evidence type="ECO:0000256" key="1">
    <source>
        <dbReference type="ARBA" id="ARBA00001957"/>
    </source>
</evidence>
<dbReference type="PROSITE" id="PS50075">
    <property type="entry name" value="CARRIER"/>
    <property type="match status" value="1"/>
</dbReference>
<dbReference type="InterPro" id="IPR001242">
    <property type="entry name" value="Condensation_dom"/>
</dbReference>
<dbReference type="Pfam" id="PF00668">
    <property type="entry name" value="Condensation"/>
    <property type="match status" value="1"/>
</dbReference>
<sequence length="1104" mass="122898">MSGASNEQKEMFLLTDSPDDLQVQEEGVYLFPLSFAQQRLWFLDQFLPGNPAYNISTAVRLTGRLHREALHSSLRAIAARHETLHTSFREVDGEPMQVIDPLVTIDLPLLDLRDLPAEEQRVQVSEQIAVQSRKPFILQQAPLLRLTLLQLGDEEHVLLMTMHHIISDGWSMGVLIQELSLLYNAELEGVEAVLPELAIQYADFTDWQKEYLESGVLEEQLTYWRQKLGGKLPVLQLPTDRNRPAVQSYAGGIESFLVPSDLTEKLKALSQKEGVSLFMTLLAAFKTLLFRYTGQSDLLIGTPIAGRTREEIEPLIGFFVNTLVMRTELQGDISFRELLQRVKDTSFEAYANQDVPFEKLVDELAPERNLSHTPLFQVMFNLQNASVENLSLTGLQLEEMVADTGSASFDLTLGLTESKRGLAGRFEYSSDLFDQTTIERMITHLITLLHGVVERPDERLASLPLLTEAERKQVVETFNQKQIEFPTGLMHQLFEQQVAVRPDKTAVEHLDQTLTYAELNARANQLAHYLQGLGVGPESLVGLCVDRSIDLIVGMIGVQKAGGAYLPLDPDYPVERLKYLLTDAKVAVLLTHEHLLPNLPETSATTVCFDRDAELIAACPTDKPISDATEDNLAYVIYTSGSTGAPKGAMLEHKNAVAHHHAIIDHYQVNPSDRIVQFASISFDVSMEEISPTLAAGATLVLRPGKSIMASDQFLDWLAEQKITKFNPPTAYLHAFLQDLAEQKLTLPPALRLVVTGGERAMPSMIRAWREVASEHNTLYNAYGPTETTVTATVYDEALPDGDVPIGRPLMNTQSYVLDALMQPVPIGVPGELYVGGKGVGRGYLGREELTAERFLPNAFRPGERMYRTGDIVRYLPDGNLQFLGRADGQVKIRGYRIEVGEIENVLVKAPGVREAAVIAREETPGVKYLAAYVTVSPDAPSTGDLRKHLGQSLPDYMIPSAFVILDEMPLTPNGKVNRSELPKPDDERPELGVAFIAPSGELEQLVAEIWQEVLGVSRVGVNDNFFELGGGSLLILQVHRKLKEQLDREISVVQLFQYPTVGALARFLGEEEEELSVKQGQVRADRRKDLKARRAARAKNRRE</sequence>
<organism evidence="7 8">
    <name type="scientific">Tumebacillus lipolyticus</name>
    <dbReference type="NCBI Taxonomy" id="1280370"/>
    <lineage>
        <taxon>Bacteria</taxon>
        <taxon>Bacillati</taxon>
        <taxon>Bacillota</taxon>
        <taxon>Bacilli</taxon>
        <taxon>Bacillales</taxon>
        <taxon>Alicyclobacillaceae</taxon>
        <taxon>Tumebacillus</taxon>
    </lineage>
</organism>
<reference evidence="8" key="1">
    <citation type="journal article" date="2019" name="Int. J. Syst. Evol. Microbiol.">
        <title>The Global Catalogue of Microorganisms (GCM) 10K type strain sequencing project: providing services to taxonomists for standard genome sequencing and annotation.</title>
        <authorList>
            <consortium name="The Broad Institute Genomics Platform"/>
            <consortium name="The Broad Institute Genome Sequencing Center for Infectious Disease"/>
            <person name="Wu L."/>
            <person name="Ma J."/>
        </authorList>
    </citation>
    <scope>NUCLEOTIDE SEQUENCE [LARGE SCALE GENOMIC DNA]</scope>
    <source>
        <strain evidence="8">CGMCC 1.13574</strain>
    </source>
</reference>
<dbReference type="Pfam" id="PF00501">
    <property type="entry name" value="AMP-binding"/>
    <property type="match status" value="1"/>
</dbReference>
<dbReference type="InterPro" id="IPR009081">
    <property type="entry name" value="PP-bd_ACP"/>
</dbReference>
<dbReference type="CDD" id="cd19531">
    <property type="entry name" value="LCL_NRPS-like"/>
    <property type="match status" value="1"/>
</dbReference>
<keyword evidence="4" id="KW-0597">Phosphoprotein</keyword>
<evidence type="ECO:0000256" key="2">
    <source>
        <dbReference type="ARBA" id="ARBA00006432"/>
    </source>
</evidence>
<dbReference type="PANTHER" id="PTHR45527">
    <property type="entry name" value="NONRIBOSOMAL PEPTIDE SYNTHETASE"/>
    <property type="match status" value="1"/>
</dbReference>
<comment type="caution">
    <text evidence="7">The sequence shown here is derived from an EMBL/GenBank/DDBJ whole genome shotgun (WGS) entry which is preliminary data.</text>
</comment>
<feature type="compositionally biased region" description="Basic residues" evidence="5">
    <location>
        <begin position="1090"/>
        <end position="1104"/>
    </location>
</feature>
<evidence type="ECO:0000313" key="8">
    <source>
        <dbReference type="Proteomes" id="UP001597343"/>
    </source>
</evidence>
<evidence type="ECO:0000256" key="3">
    <source>
        <dbReference type="ARBA" id="ARBA00022450"/>
    </source>
</evidence>
<dbReference type="Gene3D" id="1.10.1200.10">
    <property type="entry name" value="ACP-like"/>
    <property type="match status" value="1"/>
</dbReference>
<dbReference type="SUPFAM" id="SSF56801">
    <property type="entry name" value="Acetyl-CoA synthetase-like"/>
    <property type="match status" value="1"/>
</dbReference>
<dbReference type="InterPro" id="IPR045851">
    <property type="entry name" value="AMP-bd_C_sf"/>
</dbReference>
<gene>
    <name evidence="7" type="ORF">ACFSOY_04500</name>
</gene>
<dbReference type="Gene3D" id="3.30.300.30">
    <property type="match status" value="1"/>
</dbReference>
<dbReference type="Gene3D" id="3.40.50.980">
    <property type="match status" value="2"/>
</dbReference>
<dbReference type="Proteomes" id="UP001597343">
    <property type="component" value="Unassembled WGS sequence"/>
</dbReference>
<name>A0ABW4ZVM9_9BACL</name>
<dbReference type="Gene3D" id="3.30.559.30">
    <property type="entry name" value="Nonribosomal peptide synthetase, condensation domain"/>
    <property type="match status" value="1"/>
</dbReference>
<dbReference type="InterPro" id="IPR020806">
    <property type="entry name" value="PKS_PP-bd"/>
</dbReference>
<keyword evidence="3" id="KW-0596">Phosphopantetheine</keyword>
<dbReference type="RefSeq" id="WP_386044325.1">
    <property type="nucleotide sequence ID" value="NZ_JBHUIO010000002.1"/>
</dbReference>
<evidence type="ECO:0000256" key="5">
    <source>
        <dbReference type="SAM" id="MobiDB-lite"/>
    </source>
</evidence>
<dbReference type="InterPro" id="IPR010071">
    <property type="entry name" value="AA_adenyl_dom"/>
</dbReference>
<dbReference type="SUPFAM" id="SSF52777">
    <property type="entry name" value="CoA-dependent acyltransferases"/>
    <property type="match status" value="2"/>
</dbReference>
<protein>
    <submittedName>
        <fullName evidence="7">Amino acid adenylation domain-containing protein</fullName>
    </submittedName>
</protein>
<dbReference type="InterPro" id="IPR036736">
    <property type="entry name" value="ACP-like_sf"/>
</dbReference>
<dbReference type="CDD" id="cd05930">
    <property type="entry name" value="A_NRPS"/>
    <property type="match status" value="1"/>
</dbReference>
<dbReference type="SMART" id="SM00823">
    <property type="entry name" value="PKS_PP"/>
    <property type="match status" value="1"/>
</dbReference>
<dbReference type="InterPro" id="IPR000873">
    <property type="entry name" value="AMP-dep_synth/lig_dom"/>
</dbReference>
<keyword evidence="8" id="KW-1185">Reference proteome</keyword>
<dbReference type="InterPro" id="IPR020845">
    <property type="entry name" value="AMP-binding_CS"/>
</dbReference>
<dbReference type="InterPro" id="IPR023213">
    <property type="entry name" value="CAT-like_dom_sf"/>
</dbReference>
<dbReference type="Gene3D" id="3.30.559.10">
    <property type="entry name" value="Chloramphenicol acetyltransferase-like domain"/>
    <property type="match status" value="1"/>
</dbReference>
<accession>A0ABW4ZVM9</accession>
<comment type="cofactor">
    <cofactor evidence="1">
        <name>pantetheine 4'-phosphate</name>
        <dbReference type="ChEBI" id="CHEBI:47942"/>
    </cofactor>
</comment>
<dbReference type="SUPFAM" id="SSF47336">
    <property type="entry name" value="ACP-like"/>
    <property type="match status" value="1"/>
</dbReference>
<dbReference type="NCBIfam" id="TIGR01733">
    <property type="entry name" value="AA-adenyl-dom"/>
    <property type="match status" value="1"/>
</dbReference>
<dbReference type="Pfam" id="PF00550">
    <property type="entry name" value="PP-binding"/>
    <property type="match status" value="1"/>
</dbReference>
<dbReference type="Gene3D" id="2.30.38.10">
    <property type="entry name" value="Luciferase, Domain 3"/>
    <property type="match status" value="1"/>
</dbReference>
<dbReference type="PROSITE" id="PS00455">
    <property type="entry name" value="AMP_BINDING"/>
    <property type="match status" value="1"/>
</dbReference>
<dbReference type="InterPro" id="IPR025110">
    <property type="entry name" value="AMP-bd_C"/>
</dbReference>
<evidence type="ECO:0000256" key="4">
    <source>
        <dbReference type="ARBA" id="ARBA00022553"/>
    </source>
</evidence>
<feature type="region of interest" description="Disordered" evidence="5">
    <location>
        <begin position="1079"/>
        <end position="1104"/>
    </location>
</feature>